<dbReference type="KEGG" id="dru:Desru_1834"/>
<organism evidence="2 3">
    <name type="scientific">Desulforamulus ruminis (strain ATCC 23193 / DSM 2154 / NCIMB 8452 / DL)</name>
    <name type="common">Desulfotomaculum ruminis</name>
    <dbReference type="NCBI Taxonomy" id="696281"/>
    <lineage>
        <taxon>Bacteria</taxon>
        <taxon>Bacillati</taxon>
        <taxon>Bacillota</taxon>
        <taxon>Clostridia</taxon>
        <taxon>Eubacteriales</taxon>
        <taxon>Peptococcaceae</taxon>
        <taxon>Desulforamulus</taxon>
    </lineage>
</organism>
<name>F6DU21_DESRL</name>
<evidence type="ECO:0000313" key="3">
    <source>
        <dbReference type="Proteomes" id="UP000009234"/>
    </source>
</evidence>
<keyword evidence="1" id="KW-0472">Membrane</keyword>
<dbReference type="AlphaFoldDB" id="F6DU21"/>
<protein>
    <submittedName>
        <fullName evidence="2">Uncharacterized protein</fullName>
    </submittedName>
</protein>
<accession>F6DU21</accession>
<dbReference type="STRING" id="696281.Desru_1834"/>
<keyword evidence="3" id="KW-1185">Reference proteome</keyword>
<proteinExistence type="predicted"/>
<dbReference type="Proteomes" id="UP000009234">
    <property type="component" value="Chromosome"/>
</dbReference>
<reference evidence="3" key="1">
    <citation type="submission" date="2011-05" db="EMBL/GenBank/DDBJ databases">
        <title>Complete sequence of Desulfotomaculum ruminis DSM 2154.</title>
        <authorList>
            <person name="Lucas S."/>
            <person name="Copeland A."/>
            <person name="Lapidus A."/>
            <person name="Cheng J.-F."/>
            <person name="Goodwin L."/>
            <person name="Pitluck S."/>
            <person name="Lu M."/>
            <person name="Detter J.C."/>
            <person name="Han C."/>
            <person name="Tapia R."/>
            <person name="Land M."/>
            <person name="Hauser L."/>
            <person name="Kyrpides N."/>
            <person name="Ivanova N."/>
            <person name="Mikhailova N."/>
            <person name="Pagani I."/>
            <person name="Stams A.J.M."/>
            <person name="Plugge C.M."/>
            <person name="Muyzer G."/>
            <person name="Kuever J."/>
            <person name="Parshina S.N."/>
            <person name="Ivanova A.E."/>
            <person name="Nazina T.N."/>
            <person name="Brambilla E."/>
            <person name="Spring S."/>
            <person name="Klenk H.-P."/>
            <person name="Woyke T."/>
        </authorList>
    </citation>
    <scope>NUCLEOTIDE SEQUENCE [LARGE SCALE GENOMIC DNA]</scope>
    <source>
        <strain evidence="3">ATCC 23193 / DSM 2154 / NCIB 8452 / DL</strain>
    </source>
</reference>
<dbReference type="HOGENOM" id="CLU_2769129_0_0_9"/>
<sequence>MKNVAILLILLILLAVWFFMSVGVSLPTIFIFLGWLLLGLGLLAFIGGDRRGGIIAIILGIILSNIHRF</sequence>
<keyword evidence="1" id="KW-1133">Transmembrane helix</keyword>
<evidence type="ECO:0000313" key="2">
    <source>
        <dbReference type="EMBL" id="AEG60096.1"/>
    </source>
</evidence>
<dbReference type="EMBL" id="CP002780">
    <property type="protein sequence ID" value="AEG60096.1"/>
    <property type="molecule type" value="Genomic_DNA"/>
</dbReference>
<reference evidence="2 3" key="2">
    <citation type="journal article" date="2012" name="Stand. Genomic Sci.">
        <title>Complete genome sequence of the sulfate-reducing firmicute Desulfotomaculum ruminis type strain (DL(T)).</title>
        <authorList>
            <person name="Spring S."/>
            <person name="Visser M."/>
            <person name="Lu M."/>
            <person name="Copeland A."/>
            <person name="Lapidus A."/>
            <person name="Lucas S."/>
            <person name="Cheng J.F."/>
            <person name="Han C."/>
            <person name="Tapia R."/>
            <person name="Goodwin L.A."/>
            <person name="Pitluck S."/>
            <person name="Ivanova N."/>
            <person name="Land M."/>
            <person name="Hauser L."/>
            <person name="Larimer F."/>
            <person name="Rohde M."/>
            <person name="Goker M."/>
            <person name="Detter J.C."/>
            <person name="Kyrpides N.C."/>
            <person name="Woyke T."/>
            <person name="Schaap P.J."/>
            <person name="Plugge C.M."/>
            <person name="Muyzer G."/>
            <person name="Kuever J."/>
            <person name="Pereira I.A."/>
            <person name="Parshina S.N."/>
            <person name="Bernier-Latmani R."/>
            <person name="Stams A.J."/>
            <person name="Klenk H.P."/>
        </authorList>
    </citation>
    <scope>NUCLEOTIDE SEQUENCE [LARGE SCALE GENOMIC DNA]</scope>
    <source>
        <strain evidence="3">ATCC 23193 / DSM 2154 / NCIB 8452 / DL</strain>
    </source>
</reference>
<keyword evidence="1" id="KW-0812">Transmembrane</keyword>
<evidence type="ECO:0000256" key="1">
    <source>
        <dbReference type="SAM" id="Phobius"/>
    </source>
</evidence>
<gene>
    <name evidence="2" type="ordered locus">Desru_1834</name>
</gene>
<dbReference type="RefSeq" id="WP_013841860.1">
    <property type="nucleotide sequence ID" value="NC_015589.1"/>
</dbReference>
<feature type="transmembrane region" description="Helical" evidence="1">
    <location>
        <begin position="28"/>
        <end position="46"/>
    </location>
</feature>